<reference evidence="1" key="1">
    <citation type="submission" date="2023-03" db="EMBL/GenBank/DDBJ databases">
        <title>Bacterial isolates from washroom surfaces on a university campus.</title>
        <authorList>
            <person name="Holman D.B."/>
            <person name="Gzyl K.E."/>
            <person name="Taheri A.E."/>
        </authorList>
    </citation>
    <scope>NUCLEOTIDE SEQUENCE</scope>
    <source>
        <strain evidence="1">RD03</strain>
    </source>
</reference>
<evidence type="ECO:0000313" key="2">
    <source>
        <dbReference type="Proteomes" id="UP001159179"/>
    </source>
</evidence>
<comment type="caution">
    <text evidence="1">The sequence shown here is derived from an EMBL/GenBank/DDBJ whole genome shotgun (WGS) entry which is preliminary data.</text>
</comment>
<proteinExistence type="predicted"/>
<organism evidence="1 2">
    <name type="scientific">Heyndrickxia oleronia</name>
    <dbReference type="NCBI Taxonomy" id="38875"/>
    <lineage>
        <taxon>Bacteria</taxon>
        <taxon>Bacillati</taxon>
        <taxon>Bacillota</taxon>
        <taxon>Bacilli</taxon>
        <taxon>Bacillales</taxon>
        <taxon>Bacillaceae</taxon>
        <taxon>Heyndrickxia</taxon>
    </lineage>
</organism>
<dbReference type="Proteomes" id="UP001159179">
    <property type="component" value="Unassembled WGS sequence"/>
</dbReference>
<evidence type="ECO:0000313" key="1">
    <source>
        <dbReference type="EMBL" id="MDH5159702.1"/>
    </source>
</evidence>
<sequence length="41" mass="4819">MWIRFIPIVFFSATAIMLFAFQSVEIVHAVMDLIFSKTRIK</sequence>
<gene>
    <name evidence="1" type="ORF">P5X88_02070</name>
</gene>
<dbReference type="EMBL" id="JAROYP010000001">
    <property type="protein sequence ID" value="MDH5159702.1"/>
    <property type="molecule type" value="Genomic_DNA"/>
</dbReference>
<name>A0AAW6SSD9_9BACI</name>
<accession>A0AAW6SSD9</accession>
<protein>
    <submittedName>
        <fullName evidence="1">Uncharacterized protein</fullName>
    </submittedName>
</protein>
<dbReference type="GeneID" id="79871272"/>
<dbReference type="RefSeq" id="WP_257234065.1">
    <property type="nucleotide sequence ID" value="NZ_BOQX01000006.1"/>
</dbReference>
<dbReference type="AlphaFoldDB" id="A0AAW6SSD9"/>